<keyword evidence="2" id="KW-0175">Coiled coil</keyword>
<dbReference type="RefSeq" id="WP_178137770.1">
    <property type="nucleotide sequence ID" value="NZ_FRDJ01000018.1"/>
</dbReference>
<name>A0A1M7TGH4_FERGO</name>
<reference evidence="5" key="1">
    <citation type="submission" date="2016-12" db="EMBL/GenBank/DDBJ databases">
        <authorList>
            <person name="Varghese N."/>
            <person name="Submissions S."/>
        </authorList>
    </citation>
    <scope>NUCLEOTIDE SEQUENCE [LARGE SCALE GENOMIC DNA]</scope>
    <source>
        <strain evidence="5">DSM 13020</strain>
    </source>
</reference>
<sequence>MENSRNIANKGLYWNKLVYKDKQSLVLSSSENKARLVSDILYILQKQQNEKEVIEQLKQRRNEVSSKFSKVLDKVYTIQTKLLVGSGLPSPIEVGMTFSRNYGIPIIPSTSIKGTFANYVQSEKIFDEETYKRLFGTDLTTKGENIRGTLIFLDAIPDTAVKYTVDIVNNHFQPYYMETDNPPNDWYNPVPVQFIAVENTSYRFTILIENDSKLTKEEKEKIKLEFGKMLKLYGIGAKTNYGYGRFKD</sequence>
<evidence type="ECO:0000256" key="2">
    <source>
        <dbReference type="SAM" id="Coils"/>
    </source>
</evidence>
<dbReference type="NCBIfam" id="TIGR01898">
    <property type="entry name" value="cas_TM1791_cmr6"/>
    <property type="match status" value="1"/>
</dbReference>
<dbReference type="PANTHER" id="PTHR39965">
    <property type="entry name" value="CRISPR SYSTEM CMR SUBUNIT CMR6"/>
    <property type="match status" value="1"/>
</dbReference>
<dbReference type="InterPro" id="IPR010172">
    <property type="entry name" value="CRISPR-assoc_prot_TM1791"/>
</dbReference>
<gene>
    <name evidence="4" type="ORF">SAMN02745226_01975</name>
</gene>
<organism evidence="4 5">
    <name type="scientific">Fervidobacterium gondwanense DSM 13020</name>
    <dbReference type="NCBI Taxonomy" id="1121883"/>
    <lineage>
        <taxon>Bacteria</taxon>
        <taxon>Thermotogati</taxon>
        <taxon>Thermotogota</taxon>
        <taxon>Thermotogae</taxon>
        <taxon>Thermotogales</taxon>
        <taxon>Fervidobacteriaceae</taxon>
        <taxon>Fervidobacterium</taxon>
    </lineage>
</organism>
<proteinExistence type="predicted"/>
<protein>
    <submittedName>
        <fullName evidence="4">CRISPR-associated protein Cmr6</fullName>
    </submittedName>
</protein>
<feature type="domain" description="CRISPR type III-associated protein" evidence="3">
    <location>
        <begin position="77"/>
        <end position="247"/>
    </location>
</feature>
<dbReference type="Proteomes" id="UP000184207">
    <property type="component" value="Unassembled WGS sequence"/>
</dbReference>
<evidence type="ECO:0000313" key="5">
    <source>
        <dbReference type="Proteomes" id="UP000184207"/>
    </source>
</evidence>
<evidence type="ECO:0000256" key="1">
    <source>
        <dbReference type="ARBA" id="ARBA00023118"/>
    </source>
</evidence>
<dbReference type="STRING" id="1121883.SAMN02745226_01975"/>
<evidence type="ECO:0000313" key="4">
    <source>
        <dbReference type="EMBL" id="SHN69827.1"/>
    </source>
</evidence>
<accession>A0A1M7TGH4</accession>
<evidence type="ECO:0000259" key="3">
    <source>
        <dbReference type="Pfam" id="PF03787"/>
    </source>
</evidence>
<keyword evidence="5" id="KW-1185">Reference proteome</keyword>
<feature type="coiled-coil region" evidence="2">
    <location>
        <begin position="47"/>
        <end position="74"/>
    </location>
</feature>
<dbReference type="InterPro" id="IPR005537">
    <property type="entry name" value="RAMP_III_fam"/>
</dbReference>
<dbReference type="EMBL" id="FRDJ01000018">
    <property type="protein sequence ID" value="SHN69827.1"/>
    <property type="molecule type" value="Genomic_DNA"/>
</dbReference>
<keyword evidence="1" id="KW-0051">Antiviral defense</keyword>
<dbReference type="GO" id="GO:0051607">
    <property type="term" value="P:defense response to virus"/>
    <property type="evidence" value="ECO:0007669"/>
    <property type="project" value="UniProtKB-KW"/>
</dbReference>
<dbReference type="AlphaFoldDB" id="A0A1M7TGH4"/>
<dbReference type="PANTHER" id="PTHR39965:SF1">
    <property type="entry name" value="CRISPR SYSTEM CMR SUBUNIT CMR6"/>
    <property type="match status" value="1"/>
</dbReference>
<dbReference type="Pfam" id="PF03787">
    <property type="entry name" value="RAMPs"/>
    <property type="match status" value="1"/>
</dbReference>